<gene>
    <name evidence="1" type="ORF">EYH50_00875</name>
</gene>
<dbReference type="EMBL" id="DQVR01000026">
    <property type="protein sequence ID" value="HIQ23584.1"/>
    <property type="molecule type" value="Genomic_DNA"/>
</dbReference>
<organism evidence="1 2">
    <name type="scientific">Pyrodictium delaneyi</name>
    <dbReference type="NCBI Taxonomy" id="1273541"/>
    <lineage>
        <taxon>Archaea</taxon>
        <taxon>Thermoproteota</taxon>
        <taxon>Thermoprotei</taxon>
        <taxon>Desulfurococcales</taxon>
        <taxon>Pyrodictiaceae</taxon>
        <taxon>Pyrodictium</taxon>
    </lineage>
</organism>
<accession>A0A832ZTQ4</accession>
<reference evidence="1" key="1">
    <citation type="journal article" date="2020" name="ISME J.">
        <title>Gammaproteobacteria mediating utilization of methyl-, sulfur- and petroleum organic compounds in deep ocean hydrothermal plumes.</title>
        <authorList>
            <person name="Zhou Z."/>
            <person name="Liu Y."/>
            <person name="Pan J."/>
            <person name="Cron B.R."/>
            <person name="Toner B.M."/>
            <person name="Anantharaman K."/>
            <person name="Breier J.A."/>
            <person name="Dick G.J."/>
            <person name="Li M."/>
        </authorList>
    </citation>
    <scope>NUCLEOTIDE SEQUENCE</scope>
    <source>
        <strain evidence="1">SZUA-1523</strain>
    </source>
</reference>
<protein>
    <submittedName>
        <fullName evidence="1">Uncharacterized protein</fullName>
    </submittedName>
</protein>
<evidence type="ECO:0000313" key="2">
    <source>
        <dbReference type="Proteomes" id="UP000600071"/>
    </source>
</evidence>
<proteinExistence type="predicted"/>
<sequence length="113" mass="13276">MAYVRRRLLDRKLKEMLLRRAREAGIEPGQLAEWLYEEAGIRAQSNWRDVERKILYSEEVTAREFAAYLISEGIDVDEKEWIETVKKYGFGTTVPRLPAEERDNVQQGQRDSS</sequence>
<dbReference type="Proteomes" id="UP000600071">
    <property type="component" value="Unassembled WGS sequence"/>
</dbReference>
<name>A0A832ZTQ4_9CREN</name>
<dbReference type="AlphaFoldDB" id="A0A832ZTQ4"/>
<comment type="caution">
    <text evidence="1">The sequence shown here is derived from an EMBL/GenBank/DDBJ whole genome shotgun (WGS) entry which is preliminary data.</text>
</comment>
<evidence type="ECO:0000313" key="1">
    <source>
        <dbReference type="EMBL" id="HIQ23584.1"/>
    </source>
</evidence>